<keyword evidence="4" id="KW-1185">Reference proteome</keyword>
<reference evidence="4" key="1">
    <citation type="submission" date="2015-09" db="EMBL/GenBank/DDBJ databases">
        <authorList>
            <consortium name="Pathogen Informatics"/>
        </authorList>
    </citation>
    <scope>NUCLEOTIDE SEQUENCE [LARGE SCALE GENOMIC DNA]</scope>
    <source>
        <strain evidence="4">Lake Konstanz</strain>
    </source>
</reference>
<gene>
    <name evidence="3" type="ORF">BSAL_09975</name>
</gene>
<evidence type="ECO:0000313" key="4">
    <source>
        <dbReference type="Proteomes" id="UP000051952"/>
    </source>
</evidence>
<keyword evidence="2" id="KW-0732">Signal</keyword>
<dbReference type="VEuPathDB" id="TriTrypDB:BSAL_09975"/>
<organism evidence="3 4">
    <name type="scientific">Bodo saltans</name>
    <name type="common">Flagellated protozoan</name>
    <dbReference type="NCBI Taxonomy" id="75058"/>
    <lineage>
        <taxon>Eukaryota</taxon>
        <taxon>Discoba</taxon>
        <taxon>Euglenozoa</taxon>
        <taxon>Kinetoplastea</taxon>
        <taxon>Metakinetoplastina</taxon>
        <taxon>Eubodonida</taxon>
        <taxon>Bodonidae</taxon>
        <taxon>Bodo</taxon>
    </lineage>
</organism>
<evidence type="ECO:0000313" key="3">
    <source>
        <dbReference type="EMBL" id="CUG87419.1"/>
    </source>
</evidence>
<feature type="signal peptide" evidence="2">
    <location>
        <begin position="1"/>
        <end position="21"/>
    </location>
</feature>
<sequence>MAHWNRLFVVLVVLCLGGILLWSPAVPNDDVVATEPLATQAPRVSAPTTPMEEERTPSAAPSEVLQPAIQSDMRLAARVVSLSRNDGRLRCGKISDISSARGAQECTSWWQRSWFADRREPHLDGEFVTTKIRASESRPLDADANVTNNLDAAEKHHQEHWAPHWSVRYPSIIWSRAASTSQQERAVLPTEVLEARAQMQLRDIEKTQRPSAVEDLEFITSVPPLYLYRRDHPEKRWEALDAAAGERQTRSACLYAGFPRNLEKMYSSCRDTKSERSCMNVHRNKLFGNMRDNVVSATMCDVYVTTWEIRGAGRYSTTKYDMNDAFPTSLLHTVYGEQLAAAHVQNFTQYQKLWTYMHKFSRVFPQTRPTKLHVNQLTKEASFEGVPELNHVIRINDYSQSYKHWVVANLALLSTVAYDVFFRLRLDLRVSSRLDMLTPMMLNAEESHGTRAVGFRLESAPYGGPRRVNASVLESPIRYVTANRVHVGNFDIADFGFMAPPFLIEELSRLWYYCLTSPGSPIASFDFALSLTPSEKYSEYNLMLWRIIFDNKWSVDSGGRYLWVSRYGTKRRSK</sequence>
<evidence type="ECO:0000256" key="2">
    <source>
        <dbReference type="SAM" id="SignalP"/>
    </source>
</evidence>
<protein>
    <submittedName>
        <fullName evidence="3">Membrane-associated protein, putative</fullName>
    </submittedName>
</protein>
<dbReference type="Proteomes" id="UP000051952">
    <property type="component" value="Unassembled WGS sequence"/>
</dbReference>
<proteinExistence type="predicted"/>
<feature type="chain" id="PRO_5006622316" evidence="2">
    <location>
        <begin position="22"/>
        <end position="574"/>
    </location>
</feature>
<feature type="region of interest" description="Disordered" evidence="1">
    <location>
        <begin position="37"/>
        <end position="63"/>
    </location>
</feature>
<dbReference type="AlphaFoldDB" id="A0A0S4JE24"/>
<evidence type="ECO:0000256" key="1">
    <source>
        <dbReference type="SAM" id="MobiDB-lite"/>
    </source>
</evidence>
<accession>A0A0S4JE24</accession>
<name>A0A0S4JE24_BODSA</name>
<dbReference type="EMBL" id="CYKH01001509">
    <property type="protein sequence ID" value="CUG87419.1"/>
    <property type="molecule type" value="Genomic_DNA"/>
</dbReference>